<dbReference type="EMBL" id="JAVDPY010000001">
    <property type="protein sequence ID" value="MDR6331883.1"/>
    <property type="molecule type" value="Genomic_DNA"/>
</dbReference>
<gene>
    <name evidence="4" type="ORF">GGQ86_000330</name>
    <name evidence="3" type="ORF">XFLAVUS301_19980</name>
</gene>
<feature type="chain" id="PRO_5040760974" evidence="1">
    <location>
        <begin position="32"/>
        <end position="212"/>
    </location>
</feature>
<evidence type="ECO:0000259" key="2">
    <source>
        <dbReference type="Pfam" id="PF03886"/>
    </source>
</evidence>
<dbReference type="Proteomes" id="UP001245370">
    <property type="component" value="Unassembled WGS sequence"/>
</dbReference>
<evidence type="ECO:0000313" key="3">
    <source>
        <dbReference type="EMBL" id="GLI22324.1"/>
    </source>
</evidence>
<evidence type="ECO:0000256" key="1">
    <source>
        <dbReference type="SAM" id="SignalP"/>
    </source>
</evidence>
<organism evidence="3 5">
    <name type="scientific">Xanthobacter flavus</name>
    <dbReference type="NCBI Taxonomy" id="281"/>
    <lineage>
        <taxon>Bacteria</taxon>
        <taxon>Pseudomonadati</taxon>
        <taxon>Pseudomonadota</taxon>
        <taxon>Alphaproteobacteria</taxon>
        <taxon>Hyphomicrobiales</taxon>
        <taxon>Xanthobacteraceae</taxon>
        <taxon>Xanthobacter</taxon>
    </lineage>
</organism>
<comment type="caution">
    <text evidence="3">The sequence shown here is derived from an EMBL/GenBank/DDBJ whole genome shotgun (WGS) entry which is preliminary data.</text>
</comment>
<dbReference type="InterPro" id="IPR005586">
    <property type="entry name" value="ABC_trans_aux"/>
</dbReference>
<dbReference type="AlphaFoldDB" id="A0A9W6CKD1"/>
<feature type="signal peptide" evidence="1">
    <location>
        <begin position="1"/>
        <end position="31"/>
    </location>
</feature>
<reference evidence="3" key="1">
    <citation type="submission" date="2022-12" db="EMBL/GenBank/DDBJ databases">
        <title>Reference genome sequencing for broad-spectrum identification of bacterial and archaeal isolates by mass spectrometry.</title>
        <authorList>
            <person name="Sekiguchi Y."/>
            <person name="Tourlousse D.M."/>
        </authorList>
    </citation>
    <scope>NUCLEOTIDE SEQUENCE</scope>
    <source>
        <strain evidence="3">301</strain>
    </source>
</reference>
<dbReference type="Gene3D" id="3.40.50.10610">
    <property type="entry name" value="ABC-type transport auxiliary lipoprotein component"/>
    <property type="match status" value="1"/>
</dbReference>
<keyword evidence="1" id="KW-0732">Signal</keyword>
<name>A0A9W6CKD1_XANFL</name>
<dbReference type="EMBL" id="BSDO01000002">
    <property type="protein sequence ID" value="GLI22324.1"/>
    <property type="molecule type" value="Genomic_DNA"/>
</dbReference>
<dbReference type="SUPFAM" id="SSF159594">
    <property type="entry name" value="XCC0632-like"/>
    <property type="match status" value="1"/>
</dbReference>
<evidence type="ECO:0000313" key="6">
    <source>
        <dbReference type="Proteomes" id="UP001245370"/>
    </source>
</evidence>
<evidence type="ECO:0000313" key="4">
    <source>
        <dbReference type="EMBL" id="MDR6331883.1"/>
    </source>
</evidence>
<keyword evidence="6" id="KW-1185">Reference proteome</keyword>
<dbReference type="RefSeq" id="WP_281807366.1">
    <property type="nucleotide sequence ID" value="NZ_BSDO01000002.1"/>
</dbReference>
<protein>
    <submittedName>
        <fullName evidence="3">ABC transporter</fullName>
    </submittedName>
    <submittedName>
        <fullName evidence="4">Cholesterol transport system auxiliary component</fullName>
    </submittedName>
</protein>
<evidence type="ECO:0000313" key="5">
    <source>
        <dbReference type="Proteomes" id="UP001144397"/>
    </source>
</evidence>
<accession>A0A9W6CKD1</accession>
<proteinExistence type="predicted"/>
<dbReference type="Proteomes" id="UP001144397">
    <property type="component" value="Unassembled WGS sequence"/>
</dbReference>
<reference evidence="4 6" key="2">
    <citation type="submission" date="2023-07" db="EMBL/GenBank/DDBJ databases">
        <title>Genomic Encyclopedia of Type Strains, Phase IV (KMG-IV): sequencing the most valuable type-strain genomes for metagenomic binning, comparative biology and taxonomic classification.</title>
        <authorList>
            <person name="Goeker M."/>
        </authorList>
    </citation>
    <scope>NUCLEOTIDE SEQUENCE [LARGE SCALE GENOMIC DNA]</scope>
    <source>
        <strain evidence="4 6">DSM 338</strain>
    </source>
</reference>
<dbReference type="Pfam" id="PF03886">
    <property type="entry name" value="ABC_trans_aux"/>
    <property type="match status" value="1"/>
</dbReference>
<feature type="domain" description="ABC-type transport auxiliary lipoprotein component" evidence="2">
    <location>
        <begin position="46"/>
        <end position="204"/>
    </location>
</feature>
<sequence>MSDVPVSRSDVLTRAASLARRLLVASLFVGAALSLAACGSTPTPTYNLTAPGGFTAGGSGNGQLVVVAPTALAVLNTDKIMVEPGAGQVAYLADAQWSDNLPALLHARTIQAFENASKLRRVARPGDGVNADYTLVTDIRTFALRITDQGPVAVVEISAKLIGTQSGRILAAQVFRAAVPAASSAGPAATVALDQAQEQVLVQMVRWASTKF</sequence>
<dbReference type="GeneID" id="95762789"/>